<evidence type="ECO:0000313" key="1">
    <source>
        <dbReference type="EMBL" id="GAA3381168.1"/>
    </source>
</evidence>
<dbReference type="EMBL" id="BAAAYL010000003">
    <property type="protein sequence ID" value="GAA3381168.1"/>
    <property type="molecule type" value="Genomic_DNA"/>
</dbReference>
<dbReference type="RefSeq" id="WP_345045685.1">
    <property type="nucleotide sequence ID" value="NZ_BAAAYL010000003.1"/>
</dbReference>
<organism evidence="1 2">
    <name type="scientific">Streptomyces sannanensis</name>
    <dbReference type="NCBI Taxonomy" id="285536"/>
    <lineage>
        <taxon>Bacteria</taxon>
        <taxon>Bacillati</taxon>
        <taxon>Actinomycetota</taxon>
        <taxon>Actinomycetes</taxon>
        <taxon>Kitasatosporales</taxon>
        <taxon>Streptomycetaceae</taxon>
        <taxon>Streptomyces</taxon>
    </lineage>
</organism>
<keyword evidence="2" id="KW-1185">Reference proteome</keyword>
<sequence>MKRPLVLVVDDAADVLAASPEARALVTELLRTGRRNGLVVRTEDRWPLWQYPTLSALEDAAARQ</sequence>
<protein>
    <submittedName>
        <fullName evidence="1">Uncharacterized protein</fullName>
    </submittedName>
</protein>
<gene>
    <name evidence="1" type="ORF">GCM10020367_71390</name>
</gene>
<dbReference type="Proteomes" id="UP001499990">
    <property type="component" value="Unassembled WGS sequence"/>
</dbReference>
<accession>A0ABP6SNP1</accession>
<proteinExistence type="predicted"/>
<evidence type="ECO:0000313" key="2">
    <source>
        <dbReference type="Proteomes" id="UP001499990"/>
    </source>
</evidence>
<name>A0ABP6SNP1_9ACTN</name>
<reference evidence="2" key="1">
    <citation type="journal article" date="2019" name="Int. J. Syst. Evol. Microbiol.">
        <title>The Global Catalogue of Microorganisms (GCM) 10K type strain sequencing project: providing services to taxonomists for standard genome sequencing and annotation.</title>
        <authorList>
            <consortium name="The Broad Institute Genomics Platform"/>
            <consortium name="The Broad Institute Genome Sequencing Center for Infectious Disease"/>
            <person name="Wu L."/>
            <person name="Ma J."/>
        </authorList>
    </citation>
    <scope>NUCLEOTIDE SEQUENCE [LARGE SCALE GENOMIC DNA]</scope>
    <source>
        <strain evidence="2">JCM 9651</strain>
    </source>
</reference>
<comment type="caution">
    <text evidence="1">The sequence shown here is derived from an EMBL/GenBank/DDBJ whole genome shotgun (WGS) entry which is preliminary data.</text>
</comment>